<dbReference type="EMBL" id="SRLO01000488">
    <property type="protein sequence ID" value="TNN54317.1"/>
    <property type="molecule type" value="Genomic_DNA"/>
</dbReference>
<evidence type="ECO:0000256" key="1">
    <source>
        <dbReference type="SAM" id="MobiDB-lite"/>
    </source>
</evidence>
<feature type="region of interest" description="Disordered" evidence="1">
    <location>
        <begin position="17"/>
        <end position="53"/>
    </location>
</feature>
<keyword evidence="3" id="KW-1185">Reference proteome</keyword>
<evidence type="ECO:0000313" key="3">
    <source>
        <dbReference type="Proteomes" id="UP000314294"/>
    </source>
</evidence>
<feature type="compositionally biased region" description="Basic residues" evidence="1">
    <location>
        <begin position="31"/>
        <end position="42"/>
    </location>
</feature>
<gene>
    <name evidence="2" type="ORF">EYF80_035467</name>
</gene>
<reference evidence="2 3" key="1">
    <citation type="submission" date="2019-03" db="EMBL/GenBank/DDBJ databases">
        <title>First draft genome of Liparis tanakae, snailfish: a comprehensive survey of snailfish specific genes.</title>
        <authorList>
            <person name="Kim W."/>
            <person name="Song I."/>
            <person name="Jeong J.-H."/>
            <person name="Kim D."/>
            <person name="Kim S."/>
            <person name="Ryu S."/>
            <person name="Song J.Y."/>
            <person name="Lee S.K."/>
        </authorList>
    </citation>
    <scope>NUCLEOTIDE SEQUENCE [LARGE SCALE GENOMIC DNA]</scope>
    <source>
        <tissue evidence="2">Muscle</tissue>
    </source>
</reference>
<feature type="compositionally biased region" description="Basic and acidic residues" evidence="1">
    <location>
        <begin position="21"/>
        <end position="30"/>
    </location>
</feature>
<accession>A0A4Z2GLB2</accession>
<sequence length="128" mass="14454">MSTSWFIRGNVGGSPLFNGIKDGEREPPQKRKERRRKLKRGRKEGSHSCSTGGARRMVVTGTCARQRLSLEIRRVLGSPWQLHGALPRLNKNEELTECSPLRKCFWICKAALWNHFGAAEGSQPRSLP</sequence>
<evidence type="ECO:0000313" key="2">
    <source>
        <dbReference type="EMBL" id="TNN54317.1"/>
    </source>
</evidence>
<dbReference type="Proteomes" id="UP000314294">
    <property type="component" value="Unassembled WGS sequence"/>
</dbReference>
<comment type="caution">
    <text evidence="2">The sequence shown here is derived from an EMBL/GenBank/DDBJ whole genome shotgun (WGS) entry which is preliminary data.</text>
</comment>
<proteinExistence type="predicted"/>
<protein>
    <submittedName>
        <fullName evidence="2">Uncharacterized protein</fullName>
    </submittedName>
</protein>
<organism evidence="2 3">
    <name type="scientific">Liparis tanakae</name>
    <name type="common">Tanaka's snailfish</name>
    <dbReference type="NCBI Taxonomy" id="230148"/>
    <lineage>
        <taxon>Eukaryota</taxon>
        <taxon>Metazoa</taxon>
        <taxon>Chordata</taxon>
        <taxon>Craniata</taxon>
        <taxon>Vertebrata</taxon>
        <taxon>Euteleostomi</taxon>
        <taxon>Actinopterygii</taxon>
        <taxon>Neopterygii</taxon>
        <taxon>Teleostei</taxon>
        <taxon>Neoteleostei</taxon>
        <taxon>Acanthomorphata</taxon>
        <taxon>Eupercaria</taxon>
        <taxon>Perciformes</taxon>
        <taxon>Cottioidei</taxon>
        <taxon>Cottales</taxon>
        <taxon>Liparidae</taxon>
        <taxon>Liparis</taxon>
    </lineage>
</organism>
<dbReference type="AlphaFoldDB" id="A0A4Z2GLB2"/>
<name>A0A4Z2GLB2_9TELE</name>